<dbReference type="GO" id="GO:0016747">
    <property type="term" value="F:acyltransferase activity, transferring groups other than amino-acyl groups"/>
    <property type="evidence" value="ECO:0007669"/>
    <property type="project" value="InterPro"/>
</dbReference>
<dbReference type="InterPro" id="IPR000182">
    <property type="entry name" value="GNAT_dom"/>
</dbReference>
<dbReference type="Gene3D" id="3.40.630.30">
    <property type="match status" value="1"/>
</dbReference>
<name>A0A7K2J0R2_9ACTN</name>
<feature type="domain" description="N-acetyltransferase" evidence="1">
    <location>
        <begin position="11"/>
        <end position="205"/>
    </location>
</feature>
<reference evidence="2 3" key="1">
    <citation type="journal article" date="2019" name="Nat. Commun.">
        <title>The antimicrobial potential of Streptomyces from insect microbiomes.</title>
        <authorList>
            <person name="Chevrette M.G."/>
            <person name="Carlson C.M."/>
            <person name="Ortega H.E."/>
            <person name="Thomas C."/>
            <person name="Ananiev G.E."/>
            <person name="Barns K.J."/>
            <person name="Book A.J."/>
            <person name="Cagnazzo J."/>
            <person name="Carlos C."/>
            <person name="Flanigan W."/>
            <person name="Grubbs K.J."/>
            <person name="Horn H.A."/>
            <person name="Hoffmann F.M."/>
            <person name="Klassen J.L."/>
            <person name="Knack J.J."/>
            <person name="Lewin G.R."/>
            <person name="McDonald B.R."/>
            <person name="Muller L."/>
            <person name="Melo W.G.P."/>
            <person name="Pinto-Tomas A.A."/>
            <person name="Schmitz A."/>
            <person name="Wendt-Pienkowski E."/>
            <person name="Wildman S."/>
            <person name="Zhao M."/>
            <person name="Zhang F."/>
            <person name="Bugni T.S."/>
            <person name="Andes D.R."/>
            <person name="Pupo M.T."/>
            <person name="Currie C.R."/>
        </authorList>
    </citation>
    <scope>NUCLEOTIDE SEQUENCE [LARGE SCALE GENOMIC DNA]</scope>
    <source>
        <strain evidence="2 3">SID5840</strain>
    </source>
</reference>
<dbReference type="PROSITE" id="PS51186">
    <property type="entry name" value="GNAT"/>
    <property type="match status" value="1"/>
</dbReference>
<organism evidence="2 3">
    <name type="scientific">Nocardiopsis alba</name>
    <dbReference type="NCBI Taxonomy" id="53437"/>
    <lineage>
        <taxon>Bacteria</taxon>
        <taxon>Bacillati</taxon>
        <taxon>Actinomycetota</taxon>
        <taxon>Actinomycetes</taxon>
        <taxon>Streptosporangiales</taxon>
        <taxon>Nocardiopsidaceae</taxon>
        <taxon>Nocardiopsis</taxon>
    </lineage>
</organism>
<evidence type="ECO:0000313" key="3">
    <source>
        <dbReference type="Proteomes" id="UP000467124"/>
    </source>
</evidence>
<evidence type="ECO:0000259" key="1">
    <source>
        <dbReference type="PROSITE" id="PS51186"/>
    </source>
</evidence>
<comment type="caution">
    <text evidence="2">The sequence shown here is derived from an EMBL/GenBank/DDBJ whole genome shotgun (WGS) entry which is preliminary data.</text>
</comment>
<dbReference type="Proteomes" id="UP000467124">
    <property type="component" value="Unassembled WGS sequence"/>
</dbReference>
<protein>
    <submittedName>
        <fullName evidence="2">GNAT family N-acetyltransferase</fullName>
    </submittedName>
</protein>
<dbReference type="InterPro" id="IPR052523">
    <property type="entry name" value="Trichothecene_AcTrans"/>
</dbReference>
<gene>
    <name evidence="2" type="ORF">GTW20_26120</name>
</gene>
<dbReference type="EMBL" id="WWHY01000001">
    <property type="protein sequence ID" value="MYR35644.1"/>
    <property type="molecule type" value="Genomic_DNA"/>
</dbReference>
<dbReference type="PANTHER" id="PTHR42791:SF1">
    <property type="entry name" value="N-ACETYLTRANSFERASE DOMAIN-CONTAINING PROTEIN"/>
    <property type="match status" value="1"/>
</dbReference>
<dbReference type="InterPro" id="IPR016181">
    <property type="entry name" value="Acyl_CoA_acyltransferase"/>
</dbReference>
<dbReference type="SUPFAM" id="SSF55729">
    <property type="entry name" value="Acyl-CoA N-acyltransferases (Nat)"/>
    <property type="match status" value="1"/>
</dbReference>
<dbReference type="CDD" id="cd04301">
    <property type="entry name" value="NAT_SF"/>
    <property type="match status" value="1"/>
</dbReference>
<dbReference type="Pfam" id="PF00583">
    <property type="entry name" value="Acetyltransf_1"/>
    <property type="match status" value="1"/>
</dbReference>
<dbReference type="AlphaFoldDB" id="A0A7K2J0R2"/>
<dbReference type="PANTHER" id="PTHR42791">
    <property type="entry name" value="GNAT FAMILY ACETYLTRANSFERASE"/>
    <property type="match status" value="1"/>
</dbReference>
<keyword evidence="2" id="KW-0808">Transferase</keyword>
<evidence type="ECO:0000313" key="2">
    <source>
        <dbReference type="EMBL" id="MYR35644.1"/>
    </source>
</evidence>
<accession>A0A7K2J0R2</accession>
<proteinExistence type="predicted"/>
<sequence>METMVKPRVKASVRDARTTDVAAIGHVLSRAFEGDPFNEWMFPDPALRPARSRRLYALEAGFEYLPHGRVEVADLDGRVVGAALWGDPDARDTWVALRVAPHLPGIFGMRRLPTVLKGLKRLEEHFPRGPHWYLAELGTDPDVRGSGAGKALLLSGLERADRSGLPIYLESSKAENLPFYERFGFRTTAAITVPGGPTLYAMSREPGAGESPA</sequence>